<dbReference type="AlphaFoldDB" id="A0A9P1H1E7"/>
<evidence type="ECO:0000313" key="1">
    <source>
        <dbReference type="EMBL" id="CAI4214875.1"/>
    </source>
</evidence>
<keyword evidence="2" id="KW-1185">Reference proteome</keyword>
<evidence type="ECO:0000313" key="2">
    <source>
        <dbReference type="Proteomes" id="UP000838763"/>
    </source>
</evidence>
<gene>
    <name evidence="1" type="ORF">PPNO1_LOCUS4603</name>
</gene>
<comment type="caution">
    <text evidence="1">The sequence shown here is derived from an EMBL/GenBank/DDBJ whole genome shotgun (WGS) entry which is preliminary data.</text>
</comment>
<sequence>MSVLIDGLAASLSTTGRESVLPLSPSPRDTARGEIADQARRIANLIVKYVRESVNPARLSAALSREPLRIRSPCEGHLWTPAAAALLLGPRSDAKLMELYNEWLHRMILLRDSLLPFENFEEVPLVVLEGSTRGLREVEEPRKLFLVHCLTGAIQHAAIVDLAKGLVLPAFLSGSKSLHLLRYHPARFYQGEEEVLFDYEHNEYVDAPRTELTPAESSPSPPLGRWDFASLLAAADPRVSESELAIDEVGDSLRRVVRLRLTLESGICVSVDLGQIARGRRYAYEIRPNLSLDDSLSTLYPENVILLRENDNVQALQKVGKGFADRCFITHFSVTENHTLGISQL</sequence>
<name>A0A9P1H1E7_9PEZI</name>
<dbReference type="OrthoDB" id="3590765at2759"/>
<reference evidence="1" key="1">
    <citation type="submission" date="2022-11" db="EMBL/GenBank/DDBJ databases">
        <authorList>
            <person name="Scott C."/>
            <person name="Bruce N."/>
        </authorList>
    </citation>
    <scope>NUCLEOTIDE SEQUENCE</scope>
</reference>
<proteinExistence type="predicted"/>
<dbReference type="EMBL" id="CALLCH030000012">
    <property type="protein sequence ID" value="CAI4214875.1"/>
    <property type="molecule type" value="Genomic_DNA"/>
</dbReference>
<accession>A0A9P1H1E7</accession>
<protein>
    <submittedName>
        <fullName evidence="1">Uncharacterized protein</fullName>
    </submittedName>
</protein>
<dbReference type="Proteomes" id="UP000838763">
    <property type="component" value="Unassembled WGS sequence"/>
</dbReference>
<organism evidence="1 2">
    <name type="scientific">Parascedosporium putredinis</name>
    <dbReference type="NCBI Taxonomy" id="1442378"/>
    <lineage>
        <taxon>Eukaryota</taxon>
        <taxon>Fungi</taxon>
        <taxon>Dikarya</taxon>
        <taxon>Ascomycota</taxon>
        <taxon>Pezizomycotina</taxon>
        <taxon>Sordariomycetes</taxon>
        <taxon>Hypocreomycetidae</taxon>
        <taxon>Microascales</taxon>
        <taxon>Microascaceae</taxon>
        <taxon>Parascedosporium</taxon>
    </lineage>
</organism>